<proteinExistence type="predicted"/>
<accession>A0AA35D5Q9</accession>
<dbReference type="EMBL" id="CAHPSC010000011">
    <property type="protein sequence ID" value="CAB5675057.1"/>
    <property type="molecule type" value="Genomic_DNA"/>
</dbReference>
<dbReference type="Proteomes" id="UP000834458">
    <property type="component" value="Unassembled WGS sequence"/>
</dbReference>
<protein>
    <submittedName>
        <fullName evidence="1">Protein of uncharacterized function (DUF2514)</fullName>
    </submittedName>
</protein>
<organism evidence="1 2">
    <name type="scientific">Comamonas aquatica</name>
    <dbReference type="NCBI Taxonomy" id="225991"/>
    <lineage>
        <taxon>Bacteria</taxon>
        <taxon>Pseudomonadati</taxon>
        <taxon>Pseudomonadota</taxon>
        <taxon>Betaproteobacteria</taxon>
        <taxon>Burkholderiales</taxon>
        <taxon>Comamonadaceae</taxon>
        <taxon>Comamonas</taxon>
    </lineage>
</organism>
<dbReference type="AlphaFoldDB" id="A0AA35D5Q9"/>
<comment type="caution">
    <text evidence="1">The sequence shown here is derived from an EMBL/GenBank/DDBJ whole genome shotgun (WGS) entry which is preliminary data.</text>
</comment>
<reference evidence="1" key="1">
    <citation type="submission" date="2020-05" db="EMBL/GenBank/DDBJ databases">
        <authorList>
            <person name="Delgado-Blas J."/>
        </authorList>
    </citation>
    <scope>NUCLEOTIDE SEQUENCE</scope>
    <source>
        <strain evidence="1">BB1454</strain>
    </source>
</reference>
<gene>
    <name evidence="1" type="ORF">GHA_01077</name>
</gene>
<evidence type="ECO:0000313" key="2">
    <source>
        <dbReference type="Proteomes" id="UP000834458"/>
    </source>
</evidence>
<sequence>MSARALAAAVGVALVFGAGWQANGWRLGQELAEQKASHTQELAARDQAAFLVGQTINSNYQEALNDAIQEQTRLAGAAAVAQRNAGRLRDQLREADVRIATASAEAVRDYAATANQLLGQCSQRYTELAAKADGHALDARTCRAAWPVIHQTKENTR</sequence>
<name>A0AA35D5Q9_9BURK</name>
<evidence type="ECO:0000313" key="1">
    <source>
        <dbReference type="EMBL" id="CAB5675057.1"/>
    </source>
</evidence>